<dbReference type="PANTHER" id="PTHR34035:SF1">
    <property type="entry name" value="TESTIS-EXPRESSED PROTEIN 47"/>
    <property type="match status" value="1"/>
</dbReference>
<evidence type="ECO:0000313" key="2">
    <source>
        <dbReference type="EMBL" id="CAF1318217.1"/>
    </source>
</evidence>
<dbReference type="Proteomes" id="UP000663828">
    <property type="component" value="Unassembled WGS sequence"/>
</dbReference>
<organism evidence="3 4">
    <name type="scientific">Adineta ricciae</name>
    <name type="common">Rotifer</name>
    <dbReference type="NCBI Taxonomy" id="249248"/>
    <lineage>
        <taxon>Eukaryota</taxon>
        <taxon>Metazoa</taxon>
        <taxon>Spiralia</taxon>
        <taxon>Gnathifera</taxon>
        <taxon>Rotifera</taxon>
        <taxon>Eurotatoria</taxon>
        <taxon>Bdelloidea</taxon>
        <taxon>Adinetida</taxon>
        <taxon>Adinetidae</taxon>
        <taxon>Adineta</taxon>
    </lineage>
</organism>
<evidence type="ECO:0000256" key="1">
    <source>
        <dbReference type="SAM" id="MobiDB-lite"/>
    </source>
</evidence>
<evidence type="ECO:0000313" key="3">
    <source>
        <dbReference type="EMBL" id="CAF1580186.1"/>
    </source>
</evidence>
<comment type="caution">
    <text evidence="3">The sequence shown here is derived from an EMBL/GenBank/DDBJ whole genome shotgun (WGS) entry which is preliminary data.</text>
</comment>
<dbReference type="Proteomes" id="UP000663852">
    <property type="component" value="Unassembled WGS sequence"/>
</dbReference>
<feature type="region of interest" description="Disordered" evidence="1">
    <location>
        <begin position="1"/>
        <end position="24"/>
    </location>
</feature>
<accession>A0A815Z700</accession>
<reference evidence="3" key="1">
    <citation type="submission" date="2021-02" db="EMBL/GenBank/DDBJ databases">
        <authorList>
            <person name="Nowell W R."/>
        </authorList>
    </citation>
    <scope>NUCLEOTIDE SEQUENCE</scope>
</reference>
<sequence length="274" mass="31131">MTQVRNEAKSQRLSVRSPAAEVENTNSYPTQTLFQQVVEKKLPLVNNIVIIGRLRDVWDKQSELADYYENYINSIPAILEKSLDNRECHTPGGSSIPPVTGLLLIFPTLFIHSLEVTNPAMKLILEDLDQSIHNRDNGLIREASILNISYNVSARIYSNWTFKSVKLAVEDLDAQPAETVEAISLEVLGKLLRIAKYQANERRANERPVDILANVDQRADLLPNQANINYLLKQPIFQTAEDILKNYQRPINVRFESDLTAPPTHRLFPINFSL</sequence>
<dbReference type="InterPro" id="IPR055308">
    <property type="entry name" value="TEX47-like"/>
</dbReference>
<dbReference type="EMBL" id="CAJNOJ010000232">
    <property type="protein sequence ID" value="CAF1318217.1"/>
    <property type="molecule type" value="Genomic_DNA"/>
</dbReference>
<proteinExistence type="predicted"/>
<keyword evidence="4" id="KW-1185">Reference proteome</keyword>
<dbReference type="AlphaFoldDB" id="A0A815Z700"/>
<dbReference type="EMBL" id="CAJNOR010005924">
    <property type="protein sequence ID" value="CAF1580186.1"/>
    <property type="molecule type" value="Genomic_DNA"/>
</dbReference>
<dbReference type="PANTHER" id="PTHR34035">
    <property type="entry name" value="TESTIS-EXPRESSED PROTEIN 47"/>
    <property type="match status" value="1"/>
</dbReference>
<evidence type="ECO:0000313" key="4">
    <source>
        <dbReference type="Proteomes" id="UP000663828"/>
    </source>
</evidence>
<dbReference type="OrthoDB" id="548795at2759"/>
<feature type="compositionally biased region" description="Basic and acidic residues" evidence="1">
    <location>
        <begin position="1"/>
        <end position="10"/>
    </location>
</feature>
<name>A0A815Z700_ADIRI</name>
<dbReference type="Pfam" id="PF24787">
    <property type="entry name" value="TEX47"/>
    <property type="match status" value="1"/>
</dbReference>
<protein>
    <submittedName>
        <fullName evidence="3">Uncharacterized protein</fullName>
    </submittedName>
</protein>
<gene>
    <name evidence="2" type="ORF">EDS130_LOCUS31519</name>
    <name evidence="3" type="ORF">XAT740_LOCUS45415</name>
</gene>